<reference evidence="6 7" key="1">
    <citation type="submission" date="2013-07" db="EMBL/GenBank/DDBJ databases">
        <title>Isolation of a new Chlamydia species from the feral Sacred Ibis (Threskiornis aethiopicus): Chlamydia ibidis.</title>
        <authorList>
            <person name="Vorimore F."/>
            <person name="Hsia R.-C."/>
            <person name="Huot-Creasy H."/>
            <person name="Bastian S."/>
            <person name="Deruyter L."/>
            <person name="Passet A."/>
            <person name="Sachse K."/>
            <person name="Bavoil P."/>
            <person name="Myers G."/>
            <person name="Laroucau K."/>
        </authorList>
    </citation>
    <scope>NUCLEOTIDE SEQUENCE [LARGE SCALE GENOMIC DNA]</scope>
    <source>
        <strain evidence="6 7">10-1398/6</strain>
    </source>
</reference>
<dbReference type="SUPFAM" id="SSF53335">
    <property type="entry name" value="S-adenosyl-L-methionine-dependent methyltransferases"/>
    <property type="match status" value="1"/>
</dbReference>
<evidence type="ECO:0000256" key="3">
    <source>
        <dbReference type="ARBA" id="ARBA00022679"/>
    </source>
</evidence>
<organism evidence="6 7">
    <name type="scientific">Chlamydia ibidis 10-1398/6</name>
    <dbReference type="NCBI Taxonomy" id="1046581"/>
    <lineage>
        <taxon>Bacteria</taxon>
        <taxon>Pseudomonadati</taxon>
        <taxon>Chlamydiota</taxon>
        <taxon>Chlamydiia</taxon>
        <taxon>Chlamydiales</taxon>
        <taxon>Chlamydiaceae</taxon>
        <taxon>Chlamydia/Chlamydophila group</taxon>
        <taxon>Chlamydia</taxon>
    </lineage>
</organism>
<dbReference type="PANTHER" id="PTHR43591">
    <property type="entry name" value="METHYLTRANSFERASE"/>
    <property type="match status" value="1"/>
</dbReference>
<keyword evidence="3 5" id="KW-0808">Transferase</keyword>
<feature type="binding site" evidence="5">
    <location>
        <begin position="101"/>
        <end position="102"/>
    </location>
    <ligand>
        <name>S-adenosyl-L-methionine</name>
        <dbReference type="ChEBI" id="CHEBI:59789"/>
    </ligand>
</feature>
<gene>
    <name evidence="5" type="primary">menG</name>
    <name evidence="6" type="ORF">H359_0310</name>
</gene>
<comment type="catalytic activity">
    <reaction evidence="5">
        <text>a 2-demethylmenaquinol + S-adenosyl-L-methionine = a menaquinol + S-adenosyl-L-homocysteine + H(+)</text>
        <dbReference type="Rhea" id="RHEA:42640"/>
        <dbReference type="Rhea" id="RHEA-COMP:9539"/>
        <dbReference type="Rhea" id="RHEA-COMP:9563"/>
        <dbReference type="ChEBI" id="CHEBI:15378"/>
        <dbReference type="ChEBI" id="CHEBI:18151"/>
        <dbReference type="ChEBI" id="CHEBI:55437"/>
        <dbReference type="ChEBI" id="CHEBI:57856"/>
        <dbReference type="ChEBI" id="CHEBI:59789"/>
        <dbReference type="EC" id="2.1.1.163"/>
    </reaction>
</comment>
<dbReference type="EC" id="2.1.1.163" evidence="5"/>
<accession>A0ABP2XF26</accession>
<dbReference type="InterPro" id="IPR029063">
    <property type="entry name" value="SAM-dependent_MTases_sf"/>
</dbReference>
<comment type="caution">
    <text evidence="5">Lacks conserved residue(s) required for the propagation of feature annotation.</text>
</comment>
<sequence>MPIYTNKPNIQEMFDSLADSYDKMNTILSLGMHNIWNSRFVQMLGRANHLIDLCAGTGKVVATYIKKYPGVSATLVDFSKNMLNLAKQRYPCATMNFIESDIACMPFEDNSYDLASMAYGLRNLPNPENALREIHRVLTTTGRLGILELTSPSQRHPIYLAHKMYLKAFVPWIGKVITKNHEAYAYLSNSIRCLPKDQELESIFQHSGFLTERKQKLFWGAATIWILKKFP</sequence>
<dbReference type="GO" id="GO:0008168">
    <property type="term" value="F:methyltransferase activity"/>
    <property type="evidence" value="ECO:0007669"/>
    <property type="project" value="UniProtKB-KW"/>
</dbReference>
<evidence type="ECO:0000256" key="4">
    <source>
        <dbReference type="ARBA" id="ARBA00022691"/>
    </source>
</evidence>
<dbReference type="RefSeq" id="WP_020370951.1">
    <property type="nucleotide sequence ID" value="NZ_APJW01000001.1"/>
</dbReference>
<dbReference type="PROSITE" id="PS01183">
    <property type="entry name" value="UBIE_1"/>
    <property type="match status" value="1"/>
</dbReference>
<evidence type="ECO:0000256" key="1">
    <source>
        <dbReference type="ARBA" id="ARBA00022428"/>
    </source>
</evidence>
<dbReference type="CDD" id="cd02440">
    <property type="entry name" value="AdoMet_MTases"/>
    <property type="match status" value="1"/>
</dbReference>
<keyword evidence="1 5" id="KW-0474">Menaquinone biosynthesis</keyword>
<dbReference type="PROSITE" id="PS51608">
    <property type="entry name" value="SAM_MT_UBIE"/>
    <property type="match status" value="1"/>
</dbReference>
<dbReference type="NCBIfam" id="NF001244">
    <property type="entry name" value="PRK00216.1-5"/>
    <property type="match status" value="1"/>
</dbReference>
<dbReference type="HAMAP" id="MF_01813">
    <property type="entry name" value="MenG_UbiE_methyltr"/>
    <property type="match status" value="1"/>
</dbReference>
<evidence type="ECO:0000256" key="5">
    <source>
        <dbReference type="HAMAP-Rule" id="MF_01813"/>
    </source>
</evidence>
<evidence type="ECO:0000313" key="7">
    <source>
        <dbReference type="Proteomes" id="UP000016064"/>
    </source>
</evidence>
<feature type="binding site" evidence="5">
    <location>
        <position position="57"/>
    </location>
    <ligand>
        <name>S-adenosyl-L-methionine</name>
        <dbReference type="ChEBI" id="CHEBI:59789"/>
    </ligand>
</feature>
<comment type="pathway">
    <text evidence="5">Quinol/quinone metabolism; menaquinone biosynthesis; menaquinol from 1,4-dihydroxy-2-naphthoate: step 2/2.</text>
</comment>
<keyword evidence="6" id="KW-0830">Ubiquinone</keyword>
<keyword evidence="4 5" id="KW-0949">S-adenosyl-L-methionine</keyword>
<name>A0ABP2XF26_9CHLA</name>
<dbReference type="EMBL" id="APJW01000001">
    <property type="protein sequence ID" value="EQM63088.1"/>
    <property type="molecule type" value="Genomic_DNA"/>
</dbReference>
<comment type="similarity">
    <text evidence="5">Belongs to the class I-like SAM-binding methyltransferase superfamily. MenG/UbiE family.</text>
</comment>
<proteinExistence type="inferred from homology"/>
<comment type="function">
    <text evidence="5">Methyltransferase required for the conversion of demethylmenaquinol (DMKH2) to menaquinol (MKH2).</text>
</comment>
<keyword evidence="7" id="KW-1185">Reference proteome</keyword>
<dbReference type="Gene3D" id="3.40.50.150">
    <property type="entry name" value="Vaccinia Virus protein VP39"/>
    <property type="match status" value="1"/>
</dbReference>
<evidence type="ECO:0000256" key="2">
    <source>
        <dbReference type="ARBA" id="ARBA00022603"/>
    </source>
</evidence>
<dbReference type="PANTHER" id="PTHR43591:SF24">
    <property type="entry name" value="2-METHOXY-6-POLYPRENYL-1,4-BENZOQUINOL METHYLASE, MITOCHONDRIAL"/>
    <property type="match status" value="1"/>
</dbReference>
<dbReference type="NCBIfam" id="TIGR01934">
    <property type="entry name" value="MenG_MenH_UbiE"/>
    <property type="match status" value="1"/>
</dbReference>
<dbReference type="GO" id="GO:0032259">
    <property type="term" value="P:methylation"/>
    <property type="evidence" value="ECO:0007669"/>
    <property type="project" value="UniProtKB-KW"/>
</dbReference>
<dbReference type="Proteomes" id="UP000016064">
    <property type="component" value="Unassembled WGS sequence"/>
</dbReference>
<comment type="caution">
    <text evidence="6">The sequence shown here is derived from an EMBL/GenBank/DDBJ whole genome shotgun (WGS) entry which is preliminary data.</text>
</comment>
<dbReference type="InterPro" id="IPR023576">
    <property type="entry name" value="UbiE/COQ5_MeTrFase_CS"/>
</dbReference>
<dbReference type="Pfam" id="PF01209">
    <property type="entry name" value="Ubie_methyltran"/>
    <property type="match status" value="1"/>
</dbReference>
<evidence type="ECO:0000313" key="6">
    <source>
        <dbReference type="EMBL" id="EQM63088.1"/>
    </source>
</evidence>
<feature type="binding site" evidence="5">
    <location>
        <position position="77"/>
    </location>
    <ligand>
        <name>S-adenosyl-L-methionine</name>
        <dbReference type="ChEBI" id="CHEBI:59789"/>
    </ligand>
</feature>
<dbReference type="InterPro" id="IPR004033">
    <property type="entry name" value="UbiE/COQ5_MeTrFase"/>
</dbReference>
<keyword evidence="2 5" id="KW-0489">Methyltransferase</keyword>
<protein>
    <recommendedName>
        <fullName evidence="5">Demethylmenaquinone methyltransferase</fullName>
        <ecNumber evidence="5">2.1.1.163</ecNumber>
    </recommendedName>
</protein>